<keyword evidence="3" id="KW-0862">Zinc</keyword>
<dbReference type="PROSITE" id="PS50089">
    <property type="entry name" value="ZF_RING_2"/>
    <property type="match status" value="1"/>
</dbReference>
<keyword evidence="1" id="KW-0479">Metal-binding</keyword>
<dbReference type="InterPro" id="IPR017907">
    <property type="entry name" value="Znf_RING_CS"/>
</dbReference>
<dbReference type="InterPro" id="IPR004331">
    <property type="entry name" value="SPX_dom"/>
</dbReference>
<evidence type="ECO:0000256" key="3">
    <source>
        <dbReference type="ARBA" id="ARBA00022833"/>
    </source>
</evidence>
<reference evidence="8 9" key="1">
    <citation type="submission" date="2016-07" db="EMBL/GenBank/DDBJ databases">
        <title>Pervasive Adenine N6-methylation of Active Genes in Fungi.</title>
        <authorList>
            <consortium name="DOE Joint Genome Institute"/>
            <person name="Mondo S.J."/>
            <person name="Dannebaum R.O."/>
            <person name="Kuo R.C."/>
            <person name="Labutti K."/>
            <person name="Haridas S."/>
            <person name="Kuo A."/>
            <person name="Salamov A."/>
            <person name="Ahrendt S.R."/>
            <person name="Lipzen A."/>
            <person name="Sullivan W."/>
            <person name="Andreopoulos W.B."/>
            <person name="Clum A."/>
            <person name="Lindquist E."/>
            <person name="Daum C."/>
            <person name="Ramamoorthy G.K."/>
            <person name="Gryganskyi A."/>
            <person name="Culley D."/>
            <person name="Magnuson J.K."/>
            <person name="James T.Y."/>
            <person name="O'Malley M.A."/>
            <person name="Stajich J.E."/>
            <person name="Spatafora J.W."/>
            <person name="Visel A."/>
            <person name="Grigoriev I.V."/>
        </authorList>
    </citation>
    <scope>NUCLEOTIDE SEQUENCE [LARGE SCALE GENOMIC DNA]</scope>
    <source>
        <strain evidence="8 9">NRRL 1336</strain>
    </source>
</reference>
<dbReference type="OrthoDB" id="1703270at2759"/>
<dbReference type="Gene3D" id="3.30.40.10">
    <property type="entry name" value="Zinc/RING finger domain, C3HC4 (zinc finger)"/>
    <property type="match status" value="1"/>
</dbReference>
<proteinExistence type="predicted"/>
<dbReference type="PANTHER" id="PTHR23327">
    <property type="entry name" value="RING FINGER PROTEIN 127"/>
    <property type="match status" value="1"/>
</dbReference>
<dbReference type="InterPro" id="IPR001841">
    <property type="entry name" value="Znf_RING"/>
</dbReference>
<feature type="domain" description="RING-type" evidence="6">
    <location>
        <begin position="304"/>
        <end position="343"/>
    </location>
</feature>
<dbReference type="STRING" id="90262.A0A1X2HH90"/>
<feature type="compositionally biased region" description="Polar residues" evidence="5">
    <location>
        <begin position="403"/>
        <end position="415"/>
    </location>
</feature>
<dbReference type="AlphaFoldDB" id="A0A1X2HH90"/>
<dbReference type="InterPro" id="IPR013083">
    <property type="entry name" value="Znf_RING/FYVE/PHD"/>
</dbReference>
<comment type="caution">
    <text evidence="8">The sequence shown here is derived from an EMBL/GenBank/DDBJ whole genome shotgun (WGS) entry which is preliminary data.</text>
</comment>
<evidence type="ECO:0000256" key="5">
    <source>
        <dbReference type="SAM" id="MobiDB-lite"/>
    </source>
</evidence>
<keyword evidence="9" id="KW-1185">Reference proteome</keyword>
<evidence type="ECO:0000313" key="8">
    <source>
        <dbReference type="EMBL" id="ORY98349.1"/>
    </source>
</evidence>
<dbReference type="Pfam" id="PF03105">
    <property type="entry name" value="SPX"/>
    <property type="match status" value="2"/>
</dbReference>
<dbReference type="InterPro" id="IPR018957">
    <property type="entry name" value="Znf_C3HC4_RING-type"/>
</dbReference>
<dbReference type="Pfam" id="PF00097">
    <property type="entry name" value="zf-C3HC4"/>
    <property type="match status" value="1"/>
</dbReference>
<dbReference type="PROSITE" id="PS00518">
    <property type="entry name" value="ZF_RING_1"/>
    <property type="match status" value="1"/>
</dbReference>
<evidence type="ECO:0000256" key="4">
    <source>
        <dbReference type="PROSITE-ProRule" id="PRU00175"/>
    </source>
</evidence>
<name>A0A1X2HH90_9FUNG</name>
<dbReference type="SUPFAM" id="SSF57850">
    <property type="entry name" value="RING/U-box"/>
    <property type="match status" value="1"/>
</dbReference>
<evidence type="ECO:0000256" key="1">
    <source>
        <dbReference type="ARBA" id="ARBA00022723"/>
    </source>
</evidence>
<feature type="region of interest" description="Disordered" evidence="5">
    <location>
        <begin position="390"/>
        <end position="434"/>
    </location>
</feature>
<protein>
    <submittedName>
        <fullName evidence="8">SPX domain-domain-containing protein</fullName>
    </submittedName>
</protein>
<organism evidence="8 9">
    <name type="scientific">Absidia repens</name>
    <dbReference type="NCBI Taxonomy" id="90262"/>
    <lineage>
        <taxon>Eukaryota</taxon>
        <taxon>Fungi</taxon>
        <taxon>Fungi incertae sedis</taxon>
        <taxon>Mucoromycota</taxon>
        <taxon>Mucoromycotina</taxon>
        <taxon>Mucoromycetes</taxon>
        <taxon>Mucorales</taxon>
        <taxon>Cunninghamellaceae</taxon>
        <taxon>Absidia</taxon>
    </lineage>
</organism>
<feature type="domain" description="SPX" evidence="7">
    <location>
        <begin position="1"/>
        <end position="268"/>
    </location>
</feature>
<evidence type="ECO:0000313" key="9">
    <source>
        <dbReference type="Proteomes" id="UP000193560"/>
    </source>
</evidence>
<keyword evidence="2 4" id="KW-0863">Zinc-finger</keyword>
<dbReference type="PANTHER" id="PTHR23327:SF51">
    <property type="entry name" value="TRANSCRIPTIONAL REGULATOR OF YEAST FORM ADHERENCE 3"/>
    <property type="match status" value="1"/>
</dbReference>
<evidence type="ECO:0000259" key="7">
    <source>
        <dbReference type="PROSITE" id="PS51382"/>
    </source>
</evidence>
<dbReference type="GO" id="GO:0008270">
    <property type="term" value="F:zinc ion binding"/>
    <property type="evidence" value="ECO:0007669"/>
    <property type="project" value="UniProtKB-KW"/>
</dbReference>
<dbReference type="Proteomes" id="UP000193560">
    <property type="component" value="Unassembled WGS sequence"/>
</dbReference>
<feature type="compositionally biased region" description="Low complexity" evidence="5">
    <location>
        <begin position="416"/>
        <end position="434"/>
    </location>
</feature>
<accession>A0A1X2HH90</accession>
<dbReference type="SMART" id="SM00184">
    <property type="entry name" value="RING"/>
    <property type="match status" value="1"/>
</dbReference>
<gene>
    <name evidence="8" type="ORF">BCR42DRAFT_215509</name>
</gene>
<evidence type="ECO:0000256" key="2">
    <source>
        <dbReference type="ARBA" id="ARBA00022771"/>
    </source>
</evidence>
<dbReference type="PROSITE" id="PS51382">
    <property type="entry name" value="SPX"/>
    <property type="match status" value="1"/>
</dbReference>
<evidence type="ECO:0000259" key="6">
    <source>
        <dbReference type="PROSITE" id="PS50089"/>
    </source>
</evidence>
<dbReference type="EMBL" id="MCGE01000064">
    <property type="protein sequence ID" value="ORY98349.1"/>
    <property type="molecule type" value="Genomic_DNA"/>
</dbReference>
<sequence length="434" mass="50199">MKFAKQMETEATELPVNWRPYLIKYRSLKKSLHSVVEELQSRGLSPQLLSDQHQENWTLVYAVGDGTKNQPRPCIKIKVDNPASFSLNDDDIIHQAIPSILGSYTADTDQPFQYKIDLIKDMEFFRLLLAELEQAVTLYDLERQKLLAAMQDLETHLTIAASPSKKDLYIWREIFHLYLSNCPAGMNIQDYEICKERLSLLSDDIIRRKLDKRLSSRRSRTAFGQFLAINQQIAIFQHFQVLNTTAMNKILKKHDKRSGLTAKSEFPSFAKNNSVFLQEIDATLFQIIQSKIITIVPQPDDYNCPVCYGITWRPIRLECKHVFCVRCLIKAHRKRLYDCPICRMEMAVGNADANNLDKELQEFLLLYFPREIKEKRRDNELEQANMTVSHDVSRRTHRHHQGSHQMNITPSNSMASIIPSPSSSSHHSSNCTIM</sequence>